<sequence length="943" mass="105870">GGSIFTILDKISKACTQVYHPKNYSNADYQQLFLFHKLRGVAVAELAHRTRGLPSIDVTRHYIKPQWLTPSPKMPTLLEMSSNLEISYLSSSMPSPATQKVGFQLMADEIKIESRMRWNARTNMILGICREHSADYSLEFRMVAQPEAIVRGIKDQKLHFASEATVLAISHFSDAPRAYSAHPFVVSRSCKHDIGGHLYCITSDGDSRRRRATALITLTRTLNISDPLRQQLGELQLFNFKCGFNDRTGDIEYKHLLKRSRNSLIRSAGATIDGNLINSSILRNHLASTGMDTQRINAIVSPNDKQDVKLAYDLLSSIAVLLPAQDNDPPTVHNTRNSLQLLRKVYAHLLEAYTNINLDLHDQLQHLSSAAHLIMAIYSSDKGSRMPSQKYFDWMTTIKNVYFCVVKTQIDDKEGKFWIILIGTDPLERVFSMVWIMHGANANADQQQLNDRVESGAICSRILAENPSWDRSAHRLTLKNWRDEAGDISAKVDHINPASWKGNVKVKDVVLLTCWEEGRRNDPYITVTTLSGKSVKQHKSSACRFFSDPHRDSTSRLDQIRAFSRYNELTNHSFQYSEDGESEPLTRLEDPAALLVANPDEKGDWEWFGGFEKGTVEVEGRYIQLFNPETIYTTIEERMNAPRYAFNSTELVAVACMMYGNLQSETNCLPTISWSDTFPHRTNNDSLCFICEDDTSPSGTVQMQHRCPLCPTLPLTVKPAAKLVYHMATHILFDPVVQACRSPCGFCCGAGDSGLCTIYLIKGKGRNGVYSIDLDRSHCKNDNESDSAVEGSINQDHEVVSQLESLATDVPLTDDASSADESQGISPEPQSDADNHYEPSDDHPTFPQLDNSSEIPSLSGRPKRSRKTQSFDTEIDTFGCAERDCEDELAVEEMVVCTECGLKYHLSCQGLRSQPPALSWFCDDECKKNAGKIVRVNKRPQKV</sequence>
<organism evidence="2 3">
    <name type="scientific">Piloderma croceum (strain F 1598)</name>
    <dbReference type="NCBI Taxonomy" id="765440"/>
    <lineage>
        <taxon>Eukaryota</taxon>
        <taxon>Fungi</taxon>
        <taxon>Dikarya</taxon>
        <taxon>Basidiomycota</taxon>
        <taxon>Agaricomycotina</taxon>
        <taxon>Agaricomycetes</taxon>
        <taxon>Agaricomycetidae</taxon>
        <taxon>Atheliales</taxon>
        <taxon>Atheliaceae</taxon>
        <taxon>Piloderma</taxon>
    </lineage>
</organism>
<gene>
    <name evidence="2" type="ORF">PILCRDRAFT_82813</name>
</gene>
<keyword evidence="3" id="KW-1185">Reference proteome</keyword>
<dbReference type="EMBL" id="KN833329">
    <property type="protein sequence ID" value="KIM71403.1"/>
    <property type="molecule type" value="Genomic_DNA"/>
</dbReference>
<feature type="compositionally biased region" description="Polar residues" evidence="1">
    <location>
        <begin position="815"/>
        <end position="829"/>
    </location>
</feature>
<dbReference type="AlphaFoldDB" id="A0A0C3AC94"/>
<evidence type="ECO:0008006" key="4">
    <source>
        <dbReference type="Google" id="ProtNLM"/>
    </source>
</evidence>
<dbReference type="SUPFAM" id="SSF57903">
    <property type="entry name" value="FYVE/PHD zinc finger"/>
    <property type="match status" value="1"/>
</dbReference>
<evidence type="ECO:0000256" key="1">
    <source>
        <dbReference type="SAM" id="MobiDB-lite"/>
    </source>
</evidence>
<dbReference type="InParanoid" id="A0A0C3AC94"/>
<evidence type="ECO:0000313" key="3">
    <source>
        <dbReference type="Proteomes" id="UP000054166"/>
    </source>
</evidence>
<protein>
    <recommendedName>
        <fullName evidence="4">Zinc finger PHD-type domain-containing protein</fullName>
    </recommendedName>
</protein>
<accession>A0A0C3AC94</accession>
<feature type="non-terminal residue" evidence="2">
    <location>
        <position position="1"/>
    </location>
</feature>
<dbReference type="Gene3D" id="3.30.40.10">
    <property type="entry name" value="Zinc/RING finger domain, C3HC4 (zinc finger)"/>
    <property type="match status" value="1"/>
</dbReference>
<feature type="region of interest" description="Disordered" evidence="1">
    <location>
        <begin position="813"/>
        <end position="871"/>
    </location>
</feature>
<evidence type="ECO:0000313" key="2">
    <source>
        <dbReference type="EMBL" id="KIM71403.1"/>
    </source>
</evidence>
<dbReference type="OrthoDB" id="2691851at2759"/>
<dbReference type="HOGENOM" id="CLU_002907_1_0_1"/>
<name>A0A0C3AC94_PILCF</name>
<proteinExistence type="predicted"/>
<dbReference type="InterPro" id="IPR013083">
    <property type="entry name" value="Znf_RING/FYVE/PHD"/>
</dbReference>
<feature type="compositionally biased region" description="Basic and acidic residues" evidence="1">
    <location>
        <begin position="833"/>
        <end position="844"/>
    </location>
</feature>
<dbReference type="InterPro" id="IPR011011">
    <property type="entry name" value="Znf_FYVE_PHD"/>
</dbReference>
<dbReference type="Proteomes" id="UP000054166">
    <property type="component" value="Unassembled WGS sequence"/>
</dbReference>
<reference evidence="2 3" key="1">
    <citation type="submission" date="2014-04" db="EMBL/GenBank/DDBJ databases">
        <authorList>
            <consortium name="DOE Joint Genome Institute"/>
            <person name="Kuo A."/>
            <person name="Tarkka M."/>
            <person name="Buscot F."/>
            <person name="Kohler A."/>
            <person name="Nagy L.G."/>
            <person name="Floudas D."/>
            <person name="Copeland A."/>
            <person name="Barry K.W."/>
            <person name="Cichocki N."/>
            <person name="Veneault-Fourrey C."/>
            <person name="LaButti K."/>
            <person name="Lindquist E.A."/>
            <person name="Lipzen A."/>
            <person name="Lundell T."/>
            <person name="Morin E."/>
            <person name="Murat C."/>
            <person name="Sun H."/>
            <person name="Tunlid A."/>
            <person name="Henrissat B."/>
            <person name="Grigoriev I.V."/>
            <person name="Hibbett D.S."/>
            <person name="Martin F."/>
            <person name="Nordberg H.P."/>
            <person name="Cantor M.N."/>
            <person name="Hua S.X."/>
        </authorList>
    </citation>
    <scope>NUCLEOTIDE SEQUENCE [LARGE SCALE GENOMIC DNA]</scope>
    <source>
        <strain evidence="2 3">F 1598</strain>
    </source>
</reference>
<reference evidence="3" key="2">
    <citation type="submission" date="2015-01" db="EMBL/GenBank/DDBJ databases">
        <title>Evolutionary Origins and Diversification of the Mycorrhizal Mutualists.</title>
        <authorList>
            <consortium name="DOE Joint Genome Institute"/>
            <consortium name="Mycorrhizal Genomics Consortium"/>
            <person name="Kohler A."/>
            <person name="Kuo A."/>
            <person name="Nagy L.G."/>
            <person name="Floudas D."/>
            <person name="Copeland A."/>
            <person name="Barry K.W."/>
            <person name="Cichocki N."/>
            <person name="Veneault-Fourrey C."/>
            <person name="LaButti K."/>
            <person name="Lindquist E.A."/>
            <person name="Lipzen A."/>
            <person name="Lundell T."/>
            <person name="Morin E."/>
            <person name="Murat C."/>
            <person name="Riley R."/>
            <person name="Ohm R."/>
            <person name="Sun H."/>
            <person name="Tunlid A."/>
            <person name="Henrissat B."/>
            <person name="Grigoriev I.V."/>
            <person name="Hibbett D.S."/>
            <person name="Martin F."/>
        </authorList>
    </citation>
    <scope>NUCLEOTIDE SEQUENCE [LARGE SCALE GENOMIC DNA]</scope>
    <source>
        <strain evidence="3">F 1598</strain>
    </source>
</reference>